<protein>
    <recommendedName>
        <fullName evidence="8">Probable membrane transporter protein</fullName>
    </recommendedName>
</protein>
<feature type="transmembrane region" description="Helical" evidence="8">
    <location>
        <begin position="178"/>
        <end position="194"/>
    </location>
</feature>
<comment type="similarity">
    <text evidence="2 8">Belongs to the 4-toluene sulfonate uptake permease (TSUP) (TC 2.A.102) family.</text>
</comment>
<dbReference type="Pfam" id="PF01925">
    <property type="entry name" value="TauE"/>
    <property type="match status" value="1"/>
</dbReference>
<dbReference type="InterPro" id="IPR052017">
    <property type="entry name" value="TSUP"/>
</dbReference>
<dbReference type="PANTHER" id="PTHR30269:SF32">
    <property type="entry name" value="MEMBRANE TRANSPORTER PROTEIN-RELATED"/>
    <property type="match status" value="1"/>
</dbReference>
<dbReference type="RefSeq" id="WP_089233279.1">
    <property type="nucleotide sequence ID" value="NZ_FZOY01000004.1"/>
</dbReference>
<feature type="transmembrane region" description="Helical" evidence="8">
    <location>
        <begin position="34"/>
        <end position="63"/>
    </location>
</feature>
<dbReference type="InterPro" id="IPR002781">
    <property type="entry name" value="TM_pro_TauE-like"/>
</dbReference>
<keyword evidence="7 8" id="KW-0472">Membrane</keyword>
<feature type="transmembrane region" description="Helical" evidence="8">
    <location>
        <begin position="206"/>
        <end position="223"/>
    </location>
</feature>
<evidence type="ECO:0000256" key="3">
    <source>
        <dbReference type="ARBA" id="ARBA00022448"/>
    </source>
</evidence>
<accession>A0A239I3G6</accession>
<dbReference type="AlphaFoldDB" id="A0A239I3G6"/>
<reference evidence="9 10" key="1">
    <citation type="submission" date="2017-06" db="EMBL/GenBank/DDBJ databases">
        <authorList>
            <person name="Kim H.J."/>
            <person name="Triplett B.A."/>
        </authorList>
    </citation>
    <scope>NUCLEOTIDE SEQUENCE [LARGE SCALE GENOMIC DNA]</scope>
    <source>
        <strain evidence="9 10">DSM 29339</strain>
    </source>
</reference>
<proteinExistence type="inferred from homology"/>
<dbReference type="PANTHER" id="PTHR30269">
    <property type="entry name" value="TRANSMEMBRANE PROTEIN YFCA"/>
    <property type="match status" value="1"/>
</dbReference>
<sequence>MDTFSLPGGLGPLFFALACAITLLAGFVKGTTGFAMPMIMVSGLASFLSPEMALAGLMLPTLVTNAMQALRDGLRAAIGAVRDYPRYFAVAGVCLVLSGQLVTAVDPRAIYAMIGVPITFFGVAQLLGWQVSIRPEAQRRAEALLGTVSGVIGGVSGVWGPPLVIYLTAIGTPKAEQVRVQGVAFALGAVLLVATHLQTGVLNARTIPFSALLLAPALAGMWLGQRVQDRLDQATFRKATLFVLVLAGLNLLRRAFT</sequence>
<dbReference type="Proteomes" id="UP000198426">
    <property type="component" value="Unassembled WGS sequence"/>
</dbReference>
<keyword evidence="6 8" id="KW-1133">Transmembrane helix</keyword>
<keyword evidence="3" id="KW-0813">Transport</keyword>
<feature type="transmembrane region" description="Helical" evidence="8">
    <location>
        <begin position="235"/>
        <end position="252"/>
    </location>
</feature>
<evidence type="ECO:0000256" key="6">
    <source>
        <dbReference type="ARBA" id="ARBA00022989"/>
    </source>
</evidence>
<keyword evidence="5 8" id="KW-0812">Transmembrane</keyword>
<evidence type="ECO:0000256" key="5">
    <source>
        <dbReference type="ARBA" id="ARBA00022692"/>
    </source>
</evidence>
<name>A0A239I3G6_9RHOB</name>
<gene>
    <name evidence="9" type="ORF">SAMN05421757_104186</name>
</gene>
<dbReference type="EMBL" id="FZOY01000004">
    <property type="protein sequence ID" value="SNS88120.1"/>
    <property type="molecule type" value="Genomic_DNA"/>
</dbReference>
<evidence type="ECO:0000313" key="10">
    <source>
        <dbReference type="Proteomes" id="UP000198426"/>
    </source>
</evidence>
<evidence type="ECO:0000256" key="1">
    <source>
        <dbReference type="ARBA" id="ARBA00004651"/>
    </source>
</evidence>
<feature type="transmembrane region" description="Helical" evidence="8">
    <location>
        <begin position="109"/>
        <end position="131"/>
    </location>
</feature>
<comment type="subcellular location">
    <subcellularLocation>
        <location evidence="1 8">Cell membrane</location>
        <topology evidence="1 8">Multi-pass membrane protein</topology>
    </subcellularLocation>
</comment>
<evidence type="ECO:0000256" key="8">
    <source>
        <dbReference type="RuleBase" id="RU363041"/>
    </source>
</evidence>
<feature type="transmembrane region" description="Helical" evidence="8">
    <location>
        <begin position="143"/>
        <end position="166"/>
    </location>
</feature>
<evidence type="ECO:0000256" key="4">
    <source>
        <dbReference type="ARBA" id="ARBA00022475"/>
    </source>
</evidence>
<evidence type="ECO:0000256" key="7">
    <source>
        <dbReference type="ARBA" id="ARBA00023136"/>
    </source>
</evidence>
<organism evidence="9 10">
    <name type="scientific">Tropicimonas sediminicola</name>
    <dbReference type="NCBI Taxonomy" id="1031541"/>
    <lineage>
        <taxon>Bacteria</taxon>
        <taxon>Pseudomonadati</taxon>
        <taxon>Pseudomonadota</taxon>
        <taxon>Alphaproteobacteria</taxon>
        <taxon>Rhodobacterales</taxon>
        <taxon>Roseobacteraceae</taxon>
        <taxon>Tropicimonas</taxon>
    </lineage>
</organism>
<dbReference type="OrthoDB" id="9800873at2"/>
<keyword evidence="10" id="KW-1185">Reference proteome</keyword>
<feature type="transmembrane region" description="Helical" evidence="8">
    <location>
        <begin position="9"/>
        <end position="28"/>
    </location>
</feature>
<evidence type="ECO:0000256" key="2">
    <source>
        <dbReference type="ARBA" id="ARBA00009142"/>
    </source>
</evidence>
<feature type="transmembrane region" description="Helical" evidence="8">
    <location>
        <begin position="84"/>
        <end position="103"/>
    </location>
</feature>
<keyword evidence="4 8" id="KW-1003">Cell membrane</keyword>
<dbReference type="GO" id="GO:0005886">
    <property type="term" value="C:plasma membrane"/>
    <property type="evidence" value="ECO:0007669"/>
    <property type="project" value="UniProtKB-SubCell"/>
</dbReference>
<evidence type="ECO:0000313" key="9">
    <source>
        <dbReference type="EMBL" id="SNS88120.1"/>
    </source>
</evidence>